<evidence type="ECO:0000313" key="3">
    <source>
        <dbReference type="EMBL" id="CEH17039.1"/>
    </source>
</evidence>
<organism evidence="3 4">
    <name type="scientific">Ceraceosorus bombacis</name>
    <dbReference type="NCBI Taxonomy" id="401625"/>
    <lineage>
        <taxon>Eukaryota</taxon>
        <taxon>Fungi</taxon>
        <taxon>Dikarya</taxon>
        <taxon>Basidiomycota</taxon>
        <taxon>Ustilaginomycotina</taxon>
        <taxon>Exobasidiomycetes</taxon>
        <taxon>Ceraceosorales</taxon>
        <taxon>Ceraceosoraceae</taxon>
        <taxon>Ceraceosorus</taxon>
    </lineage>
</organism>
<name>A0A0P1BN01_9BASI</name>
<reference evidence="3 4" key="1">
    <citation type="submission" date="2014-09" db="EMBL/GenBank/DDBJ databases">
        <authorList>
            <person name="Magalhaes I.L.F."/>
            <person name="Oliveira U."/>
            <person name="Santos F.R."/>
            <person name="Vidigal T.H.D.A."/>
            <person name="Brescovit A.D."/>
            <person name="Santos A.J."/>
        </authorList>
    </citation>
    <scope>NUCLEOTIDE SEQUENCE [LARGE SCALE GENOMIC DNA]</scope>
</reference>
<evidence type="ECO:0000256" key="2">
    <source>
        <dbReference type="SAM" id="MobiDB-lite"/>
    </source>
</evidence>
<protein>
    <submittedName>
        <fullName evidence="3">Uncharacterized protein</fullName>
    </submittedName>
</protein>
<keyword evidence="4" id="KW-1185">Reference proteome</keyword>
<dbReference type="PANTHER" id="PTHR41390:SF1">
    <property type="entry name" value="NADH-UBIQUINONE OXIDOREDUCTASE 213 KDA SUBUNIT"/>
    <property type="match status" value="1"/>
</dbReference>
<dbReference type="Proteomes" id="UP000054845">
    <property type="component" value="Unassembled WGS sequence"/>
</dbReference>
<feature type="compositionally biased region" description="Low complexity" evidence="2">
    <location>
        <begin position="1"/>
        <end position="13"/>
    </location>
</feature>
<keyword evidence="1" id="KW-0175">Coiled coil</keyword>
<accession>A0A0P1BN01</accession>
<dbReference type="AlphaFoldDB" id="A0A0P1BN01"/>
<dbReference type="EMBL" id="CCYA01000254">
    <property type="protein sequence ID" value="CEH17039.1"/>
    <property type="molecule type" value="Genomic_DNA"/>
</dbReference>
<feature type="region of interest" description="Disordered" evidence="2">
    <location>
        <begin position="1"/>
        <end position="53"/>
    </location>
</feature>
<evidence type="ECO:0000256" key="1">
    <source>
        <dbReference type="SAM" id="Coils"/>
    </source>
</evidence>
<proteinExistence type="predicted"/>
<feature type="coiled-coil region" evidence="1">
    <location>
        <begin position="265"/>
        <end position="299"/>
    </location>
</feature>
<dbReference type="STRING" id="401625.A0A0P1BN01"/>
<dbReference type="OrthoDB" id="3366659at2759"/>
<dbReference type="PANTHER" id="PTHR41390">
    <property type="entry name" value="CHROMOSOME 7, WHOLE GENOME SHOTGUN SEQUENCE"/>
    <property type="match status" value="1"/>
</dbReference>
<evidence type="ECO:0000313" key="4">
    <source>
        <dbReference type="Proteomes" id="UP000054845"/>
    </source>
</evidence>
<sequence>MSSAAPSNPSSSSTPLRPQPQALAHSQSSAPASPIVRGTSSSPPASPSPSPSRITADTALGVLSYSTLCTFATASTVGLIGVAQGNAASAPLVFKSSLNAFPFFFPYFAIRNYIVQPFVLPRKAHANRSARKHVEGTASSSLSGSIVGAFFASYHRGRSVFLKGALTFGFLAGAGQIALNEVLIAYDYLRPGVGSAEDSSTAESASSASTSPSALDLRASVATNTSSDSSSSSSSAAASATAAPTWYQTLKSYSPVQRLSDGEYVSRLSERRREIEAKLEQLKLEVEQVGSEARQLKCAYDEARVRFDSGKRDGACKGHINARLKAAKTETTLLVM</sequence>